<feature type="region of interest" description="Disordered" evidence="2">
    <location>
        <begin position="122"/>
        <end position="145"/>
    </location>
</feature>
<evidence type="ECO:0000313" key="4">
    <source>
        <dbReference type="Proteomes" id="UP000050741"/>
    </source>
</evidence>
<keyword evidence="4" id="KW-1185">Reference proteome</keyword>
<evidence type="ECO:0000256" key="3">
    <source>
        <dbReference type="SAM" id="Phobius"/>
    </source>
</evidence>
<feature type="compositionally biased region" description="Basic and acidic residues" evidence="2">
    <location>
        <begin position="128"/>
        <end position="145"/>
    </location>
</feature>
<feature type="coiled-coil region" evidence="1">
    <location>
        <begin position="147"/>
        <end position="174"/>
    </location>
</feature>
<reference evidence="5" key="2">
    <citation type="submission" date="2016-06" db="UniProtKB">
        <authorList>
            <consortium name="WormBaseParasite"/>
        </authorList>
    </citation>
    <scope>IDENTIFICATION</scope>
</reference>
<keyword evidence="1" id="KW-0175">Coiled coil</keyword>
<dbReference type="WBParaSite" id="GPLIN_000416100">
    <property type="protein sequence ID" value="GPLIN_000416100"/>
    <property type="gene ID" value="GPLIN_000416100"/>
</dbReference>
<evidence type="ECO:0000313" key="5">
    <source>
        <dbReference type="WBParaSite" id="GPLIN_000416100"/>
    </source>
</evidence>
<feature type="transmembrane region" description="Helical" evidence="3">
    <location>
        <begin position="182"/>
        <end position="199"/>
    </location>
</feature>
<organism evidence="4 5">
    <name type="scientific">Globodera pallida</name>
    <name type="common">Potato cyst nematode worm</name>
    <name type="synonym">Heterodera pallida</name>
    <dbReference type="NCBI Taxonomy" id="36090"/>
    <lineage>
        <taxon>Eukaryota</taxon>
        <taxon>Metazoa</taxon>
        <taxon>Ecdysozoa</taxon>
        <taxon>Nematoda</taxon>
        <taxon>Chromadorea</taxon>
        <taxon>Rhabditida</taxon>
        <taxon>Tylenchina</taxon>
        <taxon>Tylenchomorpha</taxon>
        <taxon>Tylenchoidea</taxon>
        <taxon>Heteroderidae</taxon>
        <taxon>Heteroderinae</taxon>
        <taxon>Globodera</taxon>
    </lineage>
</organism>
<dbReference type="AlphaFoldDB" id="A0A183BU75"/>
<reference evidence="4" key="1">
    <citation type="submission" date="2014-05" db="EMBL/GenBank/DDBJ databases">
        <title>The genome and life-stage specific transcriptomes of Globodera pallida elucidate key aspects of plant parasitism by a cyst nematode.</title>
        <authorList>
            <person name="Cotton J.A."/>
            <person name="Lilley C.J."/>
            <person name="Jones L.M."/>
            <person name="Kikuchi T."/>
            <person name="Reid A.J."/>
            <person name="Thorpe P."/>
            <person name="Tsai I.J."/>
            <person name="Beasley H."/>
            <person name="Blok V."/>
            <person name="Cock P.J.A."/>
            <person name="Van den Akker S.E."/>
            <person name="Holroyd N."/>
            <person name="Hunt M."/>
            <person name="Mantelin S."/>
            <person name="Naghra H."/>
            <person name="Pain A."/>
            <person name="Palomares-Rius J.E."/>
            <person name="Zarowiecki M."/>
            <person name="Berriman M."/>
            <person name="Jones J.T."/>
            <person name="Urwin P.E."/>
        </authorList>
    </citation>
    <scope>NUCLEOTIDE SEQUENCE [LARGE SCALE GENOMIC DNA]</scope>
    <source>
        <strain evidence="4">Lindley</strain>
    </source>
</reference>
<keyword evidence="3" id="KW-0812">Transmembrane</keyword>
<keyword evidence="3" id="KW-0472">Membrane</keyword>
<evidence type="ECO:0000256" key="1">
    <source>
        <dbReference type="SAM" id="Coils"/>
    </source>
</evidence>
<dbReference type="Proteomes" id="UP000050741">
    <property type="component" value="Unassembled WGS sequence"/>
</dbReference>
<accession>A0A183BU75</accession>
<feature type="transmembrane region" description="Helical" evidence="3">
    <location>
        <begin position="56"/>
        <end position="75"/>
    </location>
</feature>
<name>A0A183BU75_GLOPA</name>
<proteinExistence type="predicted"/>
<feature type="coiled-coil region" evidence="1">
    <location>
        <begin position="16"/>
        <end position="43"/>
    </location>
</feature>
<sequence length="228" mass="26534">MANSEQQKADQGMQLKGEMNAKMEKYQKQHQQTINELTEKLKKRGRGSQWRRCDPYRIVGAIVLFIFVIYAIHGLNEQKENRLKMNEQLNKMRLKMDESLKSVQAMVVAELGIAVDTLYGQNDEIEPNNDKESTADQEEGQTKRDQLKHFRENIKKIELELKGIKQLKEEVKDMKKIDPYRIVGAIVLFIFVIYAIHGLNEQKENRLKINGPFLILGLESRGKSIQIY</sequence>
<evidence type="ECO:0000256" key="2">
    <source>
        <dbReference type="SAM" id="MobiDB-lite"/>
    </source>
</evidence>
<keyword evidence="3" id="KW-1133">Transmembrane helix</keyword>
<protein>
    <submittedName>
        <fullName evidence="5">Transmembrane protein</fullName>
    </submittedName>
</protein>